<organism evidence="7 8">
    <name type="scientific">Trichlorobacter ammonificans</name>
    <dbReference type="NCBI Taxonomy" id="2916410"/>
    <lineage>
        <taxon>Bacteria</taxon>
        <taxon>Pseudomonadati</taxon>
        <taxon>Thermodesulfobacteriota</taxon>
        <taxon>Desulfuromonadia</taxon>
        <taxon>Geobacterales</taxon>
        <taxon>Geobacteraceae</taxon>
        <taxon>Trichlorobacter</taxon>
    </lineage>
</organism>
<accession>A0ABM9D9T9</accession>
<protein>
    <submittedName>
        <fullName evidence="7">MPN domain-containing protein</fullName>
    </submittedName>
</protein>
<keyword evidence="3" id="KW-0378">Hydrolase</keyword>
<evidence type="ECO:0000256" key="2">
    <source>
        <dbReference type="ARBA" id="ARBA00022723"/>
    </source>
</evidence>
<evidence type="ECO:0000256" key="5">
    <source>
        <dbReference type="ARBA" id="ARBA00023049"/>
    </source>
</evidence>
<reference evidence="7 8" key="1">
    <citation type="submission" date="2022-03" db="EMBL/GenBank/DDBJ databases">
        <authorList>
            <person name="Koch H."/>
        </authorList>
    </citation>
    <scope>NUCLEOTIDE SEQUENCE [LARGE SCALE GENOMIC DNA]</scope>
    <source>
        <strain evidence="7 8">G1</strain>
    </source>
</reference>
<dbReference type="CDD" id="cd08070">
    <property type="entry name" value="MPN_like"/>
    <property type="match status" value="1"/>
</dbReference>
<keyword evidence="2" id="KW-0479">Metal-binding</keyword>
<keyword evidence="1" id="KW-0645">Protease</keyword>
<dbReference type="InterPro" id="IPR028090">
    <property type="entry name" value="JAB_dom_prok"/>
</dbReference>
<dbReference type="PANTHER" id="PTHR34858">
    <property type="entry name" value="CYSO-CYSTEINE PEPTIDASE"/>
    <property type="match status" value="1"/>
</dbReference>
<gene>
    <name evidence="7" type="ORF">GEAMG1_2162</name>
</gene>
<dbReference type="SUPFAM" id="SSF102712">
    <property type="entry name" value="JAB1/MPN domain"/>
    <property type="match status" value="1"/>
</dbReference>
<keyword evidence="4" id="KW-0862">Zinc</keyword>
<evidence type="ECO:0000313" key="8">
    <source>
        <dbReference type="Proteomes" id="UP001295463"/>
    </source>
</evidence>
<name>A0ABM9D9T9_9BACT</name>
<evidence type="ECO:0000256" key="3">
    <source>
        <dbReference type="ARBA" id="ARBA00022801"/>
    </source>
</evidence>
<dbReference type="InterPro" id="IPR051929">
    <property type="entry name" value="VirAsm_ModProt"/>
</dbReference>
<keyword evidence="8" id="KW-1185">Reference proteome</keyword>
<dbReference type="PROSITE" id="PS50249">
    <property type="entry name" value="MPN"/>
    <property type="match status" value="1"/>
</dbReference>
<dbReference type="EMBL" id="OW150024">
    <property type="protein sequence ID" value="CAH2031997.1"/>
    <property type="molecule type" value="Genomic_DNA"/>
</dbReference>
<feature type="domain" description="MPN" evidence="6">
    <location>
        <begin position="1"/>
        <end position="123"/>
    </location>
</feature>
<dbReference type="InterPro" id="IPR000555">
    <property type="entry name" value="JAMM/MPN+_dom"/>
</dbReference>
<dbReference type="RefSeq" id="WP_305732780.1">
    <property type="nucleotide sequence ID" value="NZ_OW150024.1"/>
</dbReference>
<dbReference type="Proteomes" id="UP001295463">
    <property type="component" value="Chromosome"/>
</dbReference>
<dbReference type="InterPro" id="IPR037518">
    <property type="entry name" value="MPN"/>
</dbReference>
<evidence type="ECO:0000256" key="4">
    <source>
        <dbReference type="ARBA" id="ARBA00022833"/>
    </source>
</evidence>
<proteinExistence type="predicted"/>
<evidence type="ECO:0000313" key="7">
    <source>
        <dbReference type="EMBL" id="CAH2031997.1"/>
    </source>
</evidence>
<dbReference type="PANTHER" id="PTHR34858:SF1">
    <property type="entry name" value="CYSO-CYSTEINE PEPTIDASE"/>
    <property type="match status" value="1"/>
</dbReference>
<evidence type="ECO:0000256" key="1">
    <source>
        <dbReference type="ARBA" id="ARBA00022670"/>
    </source>
</evidence>
<sequence>MLRIPAVIHDELISRAREGAPLEVCGILGGSDATVSLHYPMTNTDASNEHFTMDPKEQFAVVKDLRAKGQTMLAIYHSHPETPARPSEEDIRLALTPDVSYVIISLADAGTPDLKSFRITAGIVQPEPINIIKYQFDRYYKINS</sequence>
<dbReference type="Gene3D" id="3.40.140.10">
    <property type="entry name" value="Cytidine Deaminase, domain 2"/>
    <property type="match status" value="1"/>
</dbReference>
<keyword evidence="5" id="KW-0482">Metalloprotease</keyword>
<dbReference type="SMART" id="SM00232">
    <property type="entry name" value="JAB_MPN"/>
    <property type="match status" value="1"/>
</dbReference>
<evidence type="ECO:0000259" key="6">
    <source>
        <dbReference type="PROSITE" id="PS50249"/>
    </source>
</evidence>
<dbReference type="Pfam" id="PF14464">
    <property type="entry name" value="Prok-JAB"/>
    <property type="match status" value="1"/>
</dbReference>